<dbReference type="OrthoDB" id="1956107at2"/>
<reference evidence="3" key="1">
    <citation type="submission" date="2011-05" db="EMBL/GenBank/DDBJ databases">
        <title>Complete sequence of Desulfotomaculum ruminis DSM 2154.</title>
        <authorList>
            <person name="Lucas S."/>
            <person name="Copeland A."/>
            <person name="Lapidus A."/>
            <person name="Cheng J.-F."/>
            <person name="Goodwin L."/>
            <person name="Pitluck S."/>
            <person name="Lu M."/>
            <person name="Detter J.C."/>
            <person name="Han C."/>
            <person name="Tapia R."/>
            <person name="Land M."/>
            <person name="Hauser L."/>
            <person name="Kyrpides N."/>
            <person name="Ivanova N."/>
            <person name="Mikhailova N."/>
            <person name="Pagani I."/>
            <person name="Stams A.J.M."/>
            <person name="Plugge C.M."/>
            <person name="Muyzer G."/>
            <person name="Kuever J."/>
            <person name="Parshina S.N."/>
            <person name="Ivanova A.E."/>
            <person name="Nazina T.N."/>
            <person name="Brambilla E."/>
            <person name="Spring S."/>
            <person name="Klenk H.-P."/>
            <person name="Woyke T."/>
        </authorList>
    </citation>
    <scope>NUCLEOTIDE SEQUENCE [LARGE SCALE GENOMIC DNA]</scope>
    <source>
        <strain evidence="3">ATCC 23193 / DSM 2154 / NCIB 8452 / DL</strain>
    </source>
</reference>
<feature type="transmembrane region" description="Helical" evidence="1">
    <location>
        <begin position="6"/>
        <end position="31"/>
    </location>
</feature>
<dbReference type="eggNOG" id="ENOG5030CF2">
    <property type="taxonomic scope" value="Bacteria"/>
</dbReference>
<accession>F6DTG8</accession>
<dbReference type="HOGENOM" id="CLU_2117090_0_0_9"/>
<keyword evidence="1" id="KW-0472">Membrane</keyword>
<dbReference type="Proteomes" id="UP000009234">
    <property type="component" value="Chromosome"/>
</dbReference>
<dbReference type="STRING" id="696281.Desru_1766"/>
<evidence type="ECO:0000256" key="1">
    <source>
        <dbReference type="SAM" id="Phobius"/>
    </source>
</evidence>
<reference evidence="2 3" key="2">
    <citation type="journal article" date="2012" name="Stand. Genomic Sci.">
        <title>Complete genome sequence of the sulfate-reducing firmicute Desulfotomaculum ruminis type strain (DL(T)).</title>
        <authorList>
            <person name="Spring S."/>
            <person name="Visser M."/>
            <person name="Lu M."/>
            <person name="Copeland A."/>
            <person name="Lapidus A."/>
            <person name="Lucas S."/>
            <person name="Cheng J.F."/>
            <person name="Han C."/>
            <person name="Tapia R."/>
            <person name="Goodwin L.A."/>
            <person name="Pitluck S."/>
            <person name="Ivanova N."/>
            <person name="Land M."/>
            <person name="Hauser L."/>
            <person name="Larimer F."/>
            <person name="Rohde M."/>
            <person name="Goker M."/>
            <person name="Detter J.C."/>
            <person name="Kyrpides N.C."/>
            <person name="Woyke T."/>
            <person name="Schaap P.J."/>
            <person name="Plugge C.M."/>
            <person name="Muyzer G."/>
            <person name="Kuever J."/>
            <person name="Pereira I.A."/>
            <person name="Parshina S.N."/>
            <person name="Bernier-Latmani R."/>
            <person name="Stams A.J."/>
            <person name="Klenk H.P."/>
        </authorList>
    </citation>
    <scope>NUCLEOTIDE SEQUENCE [LARGE SCALE GENOMIC DNA]</scope>
    <source>
        <strain evidence="3">ATCC 23193 / DSM 2154 / NCIB 8452 / DL</strain>
    </source>
</reference>
<evidence type="ECO:0000313" key="2">
    <source>
        <dbReference type="EMBL" id="AEG60030.1"/>
    </source>
</evidence>
<dbReference type="RefSeq" id="WP_013841794.1">
    <property type="nucleotide sequence ID" value="NC_015589.1"/>
</dbReference>
<keyword evidence="1" id="KW-0812">Transmembrane</keyword>
<protein>
    <submittedName>
        <fullName evidence="2">Uncharacterized protein</fullName>
    </submittedName>
</protein>
<dbReference type="KEGG" id="dru:Desru_1766"/>
<gene>
    <name evidence="2" type="ordered locus">Desru_1766</name>
</gene>
<sequence>MEQLPANILLPSLLIVVSLLSSAVGIIGYFLKDIKCNQERKDAKQDQVIEDIKNDFAEFKASLPHNYVLRDDFIRVSSGIELKIDRVSRDIGEINKGLAELIGGMSDNVSQRGT</sequence>
<organism evidence="2 3">
    <name type="scientific">Desulforamulus ruminis (strain ATCC 23193 / DSM 2154 / NCIMB 8452 / DL)</name>
    <name type="common">Desulfotomaculum ruminis</name>
    <dbReference type="NCBI Taxonomy" id="696281"/>
    <lineage>
        <taxon>Bacteria</taxon>
        <taxon>Bacillati</taxon>
        <taxon>Bacillota</taxon>
        <taxon>Clostridia</taxon>
        <taxon>Eubacteriales</taxon>
        <taxon>Peptococcaceae</taxon>
        <taxon>Desulforamulus</taxon>
    </lineage>
</organism>
<name>F6DTG8_DESRL</name>
<keyword evidence="3" id="KW-1185">Reference proteome</keyword>
<dbReference type="AlphaFoldDB" id="F6DTG8"/>
<evidence type="ECO:0000313" key="3">
    <source>
        <dbReference type="Proteomes" id="UP000009234"/>
    </source>
</evidence>
<proteinExistence type="predicted"/>
<keyword evidence="1" id="KW-1133">Transmembrane helix</keyword>
<dbReference type="EMBL" id="CP002780">
    <property type="protein sequence ID" value="AEG60030.1"/>
    <property type="molecule type" value="Genomic_DNA"/>
</dbReference>